<dbReference type="PANTHER" id="PTHR23426:SF76">
    <property type="entry name" value="ADRENODOXIN-LIKE PROTEIN 2, MITOCHONDRIAL"/>
    <property type="match status" value="1"/>
</dbReference>
<proteinExistence type="predicted"/>
<dbReference type="InterPro" id="IPR036010">
    <property type="entry name" value="2Fe-2S_ferredoxin-like_sf"/>
</dbReference>
<evidence type="ECO:0000256" key="1">
    <source>
        <dbReference type="ARBA" id="ARBA00022714"/>
    </source>
</evidence>
<keyword evidence="1" id="KW-0001">2Fe-2S</keyword>
<dbReference type="Proteomes" id="UP000230423">
    <property type="component" value="Unassembled WGS sequence"/>
</dbReference>
<dbReference type="InterPro" id="IPR012675">
    <property type="entry name" value="Beta-grasp_dom_sf"/>
</dbReference>
<dbReference type="GO" id="GO:0005739">
    <property type="term" value="C:mitochondrion"/>
    <property type="evidence" value="ECO:0007669"/>
    <property type="project" value="TreeGrafter"/>
</dbReference>
<keyword evidence="6" id="KW-1185">Reference proteome</keyword>
<evidence type="ECO:0000256" key="2">
    <source>
        <dbReference type="ARBA" id="ARBA00022723"/>
    </source>
</evidence>
<evidence type="ECO:0000313" key="6">
    <source>
        <dbReference type="Proteomes" id="UP000230423"/>
    </source>
</evidence>
<dbReference type="GO" id="GO:0046872">
    <property type="term" value="F:metal ion binding"/>
    <property type="evidence" value="ECO:0007669"/>
    <property type="project" value="UniProtKB-KW"/>
</dbReference>
<keyword evidence="4" id="KW-0411">Iron-sulfur</keyword>
<dbReference type="OrthoDB" id="268593at2759"/>
<name>A0A2G9UKS0_TELCI</name>
<dbReference type="GO" id="GO:0140647">
    <property type="term" value="P:P450-containing electron transport chain"/>
    <property type="evidence" value="ECO:0007669"/>
    <property type="project" value="InterPro"/>
</dbReference>
<keyword evidence="3" id="KW-0408">Iron</keyword>
<keyword evidence="2" id="KW-0479">Metal-binding</keyword>
<reference evidence="5 6" key="1">
    <citation type="submission" date="2015-09" db="EMBL/GenBank/DDBJ databases">
        <title>Draft genome of the parasitic nematode Teladorsagia circumcincta isolate WARC Sus (inbred).</title>
        <authorList>
            <person name="Mitreva M."/>
        </authorList>
    </citation>
    <scope>NUCLEOTIDE SEQUENCE [LARGE SCALE GENOMIC DNA]</scope>
    <source>
        <strain evidence="5 6">S</strain>
    </source>
</reference>
<dbReference type="GO" id="GO:0009055">
    <property type="term" value="F:electron transfer activity"/>
    <property type="evidence" value="ECO:0007669"/>
    <property type="project" value="TreeGrafter"/>
</dbReference>
<protein>
    <submittedName>
        <fullName evidence="5">2Fe-2S iron-sulfur cluster binding domain protein</fullName>
    </submittedName>
</protein>
<evidence type="ECO:0000256" key="4">
    <source>
        <dbReference type="ARBA" id="ARBA00023014"/>
    </source>
</evidence>
<dbReference type="EMBL" id="KZ346313">
    <property type="protein sequence ID" value="PIO70322.1"/>
    <property type="molecule type" value="Genomic_DNA"/>
</dbReference>
<evidence type="ECO:0000313" key="5">
    <source>
        <dbReference type="EMBL" id="PIO70322.1"/>
    </source>
</evidence>
<gene>
    <name evidence="5" type="ORF">TELCIR_07833</name>
</gene>
<dbReference type="GO" id="GO:0051537">
    <property type="term" value="F:2 iron, 2 sulfur cluster binding"/>
    <property type="evidence" value="ECO:0007669"/>
    <property type="project" value="UniProtKB-KW"/>
</dbReference>
<organism evidence="5 6">
    <name type="scientific">Teladorsagia circumcincta</name>
    <name type="common">Brown stomach worm</name>
    <name type="synonym">Ostertagia circumcincta</name>
    <dbReference type="NCBI Taxonomy" id="45464"/>
    <lineage>
        <taxon>Eukaryota</taxon>
        <taxon>Metazoa</taxon>
        <taxon>Ecdysozoa</taxon>
        <taxon>Nematoda</taxon>
        <taxon>Chromadorea</taxon>
        <taxon>Rhabditida</taxon>
        <taxon>Rhabditina</taxon>
        <taxon>Rhabditomorpha</taxon>
        <taxon>Strongyloidea</taxon>
        <taxon>Trichostrongylidae</taxon>
        <taxon>Teladorsagia</taxon>
    </lineage>
</organism>
<dbReference type="InterPro" id="IPR001041">
    <property type="entry name" value="2Fe-2S_ferredoxin-type"/>
</dbReference>
<accession>A0A2G9UKS0</accession>
<dbReference type="CDD" id="cd00207">
    <property type="entry name" value="fer2"/>
    <property type="match status" value="1"/>
</dbReference>
<dbReference type="PANTHER" id="PTHR23426">
    <property type="entry name" value="FERREDOXIN/ADRENODOXIN"/>
    <property type="match status" value="1"/>
</dbReference>
<dbReference type="Gene3D" id="3.10.20.30">
    <property type="match status" value="1"/>
</dbReference>
<sequence length="203" mass="23185">MRWKSTAQILQKRWEEEGKDLFGKKRYKNRRIHETEFLLETEKTEKKGAKRSKYSTSLLQTGLTRESQDEQMNRVTMQNVVGVVMEAQLVGENLLDVVLNSDIPVEGFGVCGGMRACSTCHVILEKKHFDRVDRINPSSQEELDLLDNAPELSEYSRLGCQASIELAPEDPDTIICIVPARVDQRRYPMETAEEIDLCHITNG</sequence>
<dbReference type="SUPFAM" id="SSF54292">
    <property type="entry name" value="2Fe-2S ferredoxin-like"/>
    <property type="match status" value="1"/>
</dbReference>
<dbReference type="AlphaFoldDB" id="A0A2G9UKS0"/>
<evidence type="ECO:0000256" key="3">
    <source>
        <dbReference type="ARBA" id="ARBA00023004"/>
    </source>
</evidence>
<dbReference type="InterPro" id="IPR001055">
    <property type="entry name" value="Adrenodoxin-like"/>
</dbReference>